<name>A0A7G9WAB3_ALKCA</name>
<dbReference type="Pfam" id="PF13414">
    <property type="entry name" value="TPR_11"/>
    <property type="match status" value="1"/>
</dbReference>
<keyword evidence="5" id="KW-1185">Reference proteome</keyword>
<gene>
    <name evidence="4" type="ORF">HYG86_12995</name>
</gene>
<dbReference type="SMART" id="SM00028">
    <property type="entry name" value="TPR"/>
    <property type="match status" value="3"/>
</dbReference>
<dbReference type="RefSeq" id="WP_213166032.1">
    <property type="nucleotide sequence ID" value="NZ_CP058559.1"/>
</dbReference>
<evidence type="ECO:0000256" key="1">
    <source>
        <dbReference type="ARBA" id="ARBA00022737"/>
    </source>
</evidence>
<dbReference type="InterPro" id="IPR051685">
    <property type="entry name" value="Ycf3/AcsC/BcsC/TPR_MFPF"/>
</dbReference>
<dbReference type="Proteomes" id="UP000516160">
    <property type="component" value="Chromosome"/>
</dbReference>
<keyword evidence="2" id="KW-0802">TPR repeat</keyword>
<proteinExistence type="predicted"/>
<evidence type="ECO:0000313" key="5">
    <source>
        <dbReference type="Proteomes" id="UP000516160"/>
    </source>
</evidence>
<reference evidence="4 5" key="1">
    <citation type="submission" date="2020-07" db="EMBL/GenBank/DDBJ databases">
        <title>Alkalicella. sp. LB2 genome.</title>
        <authorList>
            <person name="Postec A."/>
            <person name="Quemeneur M."/>
        </authorList>
    </citation>
    <scope>NUCLEOTIDE SEQUENCE [LARGE SCALE GENOMIC DNA]</scope>
    <source>
        <strain evidence="4 5">LB2</strain>
    </source>
</reference>
<dbReference type="SUPFAM" id="SSF48452">
    <property type="entry name" value="TPR-like"/>
    <property type="match status" value="1"/>
</dbReference>
<dbReference type="KEGG" id="acae:HYG86_12995"/>
<dbReference type="Gene3D" id="1.25.40.10">
    <property type="entry name" value="Tetratricopeptide repeat domain"/>
    <property type="match status" value="2"/>
</dbReference>
<keyword evidence="3" id="KW-0472">Membrane</keyword>
<accession>A0A7G9WAB3</accession>
<organism evidence="4 5">
    <name type="scientific">Alkalicella caledoniensis</name>
    <dbReference type="NCBI Taxonomy" id="2731377"/>
    <lineage>
        <taxon>Bacteria</taxon>
        <taxon>Bacillati</taxon>
        <taxon>Bacillota</taxon>
        <taxon>Clostridia</taxon>
        <taxon>Eubacteriales</taxon>
        <taxon>Proteinivoracaceae</taxon>
        <taxon>Alkalicella</taxon>
    </lineage>
</organism>
<protein>
    <submittedName>
        <fullName evidence="4">Tetratricopeptide repeat protein</fullName>
    </submittedName>
</protein>
<dbReference type="InterPro" id="IPR019734">
    <property type="entry name" value="TPR_rpt"/>
</dbReference>
<evidence type="ECO:0000313" key="4">
    <source>
        <dbReference type="EMBL" id="QNO15625.1"/>
    </source>
</evidence>
<evidence type="ECO:0000256" key="3">
    <source>
        <dbReference type="SAM" id="Phobius"/>
    </source>
</evidence>
<dbReference type="PANTHER" id="PTHR44943">
    <property type="entry name" value="CELLULOSE SYNTHASE OPERON PROTEIN C"/>
    <property type="match status" value="1"/>
</dbReference>
<dbReference type="AlphaFoldDB" id="A0A7G9WAB3"/>
<keyword evidence="3" id="KW-1133">Transmembrane helix</keyword>
<feature type="transmembrane region" description="Helical" evidence="3">
    <location>
        <begin position="50"/>
        <end position="68"/>
    </location>
</feature>
<keyword evidence="3" id="KW-0812">Transmembrane</keyword>
<feature type="transmembrane region" description="Helical" evidence="3">
    <location>
        <begin position="23"/>
        <end position="44"/>
    </location>
</feature>
<keyword evidence="1" id="KW-0677">Repeat</keyword>
<evidence type="ECO:0000256" key="2">
    <source>
        <dbReference type="ARBA" id="ARBA00022803"/>
    </source>
</evidence>
<dbReference type="InterPro" id="IPR011990">
    <property type="entry name" value="TPR-like_helical_dom_sf"/>
</dbReference>
<dbReference type="EMBL" id="CP058559">
    <property type="protein sequence ID" value="QNO15625.1"/>
    <property type="molecule type" value="Genomic_DNA"/>
</dbReference>
<dbReference type="PANTHER" id="PTHR44943:SF4">
    <property type="entry name" value="TPR REPEAT-CONTAINING PROTEIN MJ0798"/>
    <property type="match status" value="1"/>
</dbReference>
<sequence length="288" mass="33821">MEELILFSIVNTIFILKKRNQSISTYFSFLWNIAFCFFLYQLYVVTQVSYLLYASGFCYIAIVVALIFPNWQFRLFLLASDFSVNVRLLSLRILARKKESDDLLEKIVVLLNLTERYNQALFWSKKLLVLKKTTKTLNHTLYSLLRLQKYQEANETVDEILVTNHNNNYFLSIKADILFHLKEFEESITYYDRLLEFKPNSPEILYNKGKAYAFLEEFIKAEMCYKESLSANPLFIPAYTSLIKLYLKLNLKDNAAKVLEDIKNAVPNMSKELKKEISSLYGELDQIS</sequence>